<gene>
    <name evidence="2" type="ORF">C8D93_105215</name>
</gene>
<organism evidence="2 3">
    <name type="scientific">Sinimarinibacterium flocculans</name>
    <dbReference type="NCBI Taxonomy" id="985250"/>
    <lineage>
        <taxon>Bacteria</taxon>
        <taxon>Pseudomonadati</taxon>
        <taxon>Pseudomonadota</taxon>
        <taxon>Gammaproteobacteria</taxon>
        <taxon>Nevskiales</taxon>
        <taxon>Nevskiaceae</taxon>
        <taxon>Sinimarinibacterium</taxon>
    </lineage>
</organism>
<comment type="caution">
    <text evidence="2">The sequence shown here is derived from an EMBL/GenBank/DDBJ whole genome shotgun (WGS) entry which is preliminary data.</text>
</comment>
<dbReference type="EMBL" id="QICN01000005">
    <property type="protein sequence ID" value="PXV67858.1"/>
    <property type="molecule type" value="Genomic_DNA"/>
</dbReference>
<accession>A0A318E987</accession>
<dbReference type="Proteomes" id="UP000248330">
    <property type="component" value="Unassembled WGS sequence"/>
</dbReference>
<evidence type="ECO:0000313" key="2">
    <source>
        <dbReference type="EMBL" id="PXV67858.1"/>
    </source>
</evidence>
<evidence type="ECO:0000256" key="1">
    <source>
        <dbReference type="SAM" id="SignalP"/>
    </source>
</evidence>
<reference evidence="2 3" key="1">
    <citation type="submission" date="2018-04" db="EMBL/GenBank/DDBJ databases">
        <title>Genomic Encyclopedia of Type Strains, Phase IV (KMG-IV): sequencing the most valuable type-strain genomes for metagenomic binning, comparative biology and taxonomic classification.</title>
        <authorList>
            <person name="Goeker M."/>
        </authorList>
    </citation>
    <scope>NUCLEOTIDE SEQUENCE [LARGE SCALE GENOMIC DNA]</scope>
    <source>
        <strain evidence="2 3">DSM 104150</strain>
    </source>
</reference>
<name>A0A318E987_9GAMM</name>
<protein>
    <submittedName>
        <fullName evidence="2">Outer membrane protein with glycine zipper</fullName>
    </submittedName>
</protein>
<feature type="chain" id="PRO_5016282777" evidence="1">
    <location>
        <begin position="21"/>
        <end position="120"/>
    </location>
</feature>
<keyword evidence="1" id="KW-0732">Signal</keyword>
<proteinExistence type="predicted"/>
<feature type="signal peptide" evidence="1">
    <location>
        <begin position="1"/>
        <end position="20"/>
    </location>
</feature>
<dbReference type="AlphaFoldDB" id="A0A318E987"/>
<sequence>MTRRPVFTAASAVLLLAACASRGPIIDTQGVDMARYDQDLSQCETYATQVSTGAEAGKGAVGGAVLGAAIGAIVGNSTTVARGAGVGGVVGGARGAARGESEKDRVVKNCLRGRGYRVLN</sequence>
<dbReference type="PROSITE" id="PS51257">
    <property type="entry name" value="PROKAR_LIPOPROTEIN"/>
    <property type="match status" value="1"/>
</dbReference>
<keyword evidence="3" id="KW-1185">Reference proteome</keyword>
<evidence type="ECO:0000313" key="3">
    <source>
        <dbReference type="Proteomes" id="UP000248330"/>
    </source>
</evidence>
<dbReference type="RefSeq" id="WP_170124002.1">
    <property type="nucleotide sequence ID" value="NZ_CAWNXA010000005.1"/>
</dbReference>